<dbReference type="InterPro" id="IPR001474">
    <property type="entry name" value="GTP_CycHdrlase_I"/>
</dbReference>
<accession>A0A1Y2JLY1</accession>
<dbReference type="UniPathway" id="UPA00848">
    <property type="reaction ID" value="UER00151"/>
</dbReference>
<dbReference type="GO" id="GO:0006729">
    <property type="term" value="P:tetrahydrobiopterin biosynthetic process"/>
    <property type="evidence" value="ECO:0007669"/>
    <property type="project" value="TreeGrafter"/>
</dbReference>
<dbReference type="InterPro" id="IPR043133">
    <property type="entry name" value="GTP-CH-I_C/QueF"/>
</dbReference>
<comment type="subunit">
    <text evidence="3">Toroid-shaped homodecamer, composed of two pentamers of five dimers.</text>
</comment>
<dbReference type="GO" id="GO:0005737">
    <property type="term" value="C:cytoplasm"/>
    <property type="evidence" value="ECO:0007669"/>
    <property type="project" value="TreeGrafter"/>
</dbReference>
<keyword evidence="5" id="KW-0554">One-carbon metabolism</keyword>
<dbReference type="InterPro" id="IPR020602">
    <property type="entry name" value="GTP_CycHdrlase_I_dom"/>
</dbReference>
<evidence type="ECO:0000256" key="7">
    <source>
        <dbReference type="ARBA" id="ARBA00023134"/>
    </source>
</evidence>
<dbReference type="GO" id="GO:0003934">
    <property type="term" value="F:GTP cyclohydrolase I activity"/>
    <property type="evidence" value="ECO:0007669"/>
    <property type="project" value="UniProtKB-EC"/>
</dbReference>
<dbReference type="Proteomes" id="UP000193335">
    <property type="component" value="Unassembled WGS sequence"/>
</dbReference>
<dbReference type="Gene3D" id="1.10.286.10">
    <property type="match status" value="1"/>
</dbReference>
<dbReference type="PANTHER" id="PTHR11109">
    <property type="entry name" value="GTP CYCLOHYDROLASE I"/>
    <property type="match status" value="1"/>
</dbReference>
<dbReference type="Pfam" id="PF01227">
    <property type="entry name" value="GTP_cyclohydroI"/>
    <property type="match status" value="1"/>
</dbReference>
<dbReference type="GO" id="GO:0006730">
    <property type="term" value="P:one-carbon metabolic process"/>
    <property type="evidence" value="ECO:0007669"/>
    <property type="project" value="UniProtKB-KW"/>
</dbReference>
<evidence type="ECO:0000256" key="1">
    <source>
        <dbReference type="ARBA" id="ARBA00001052"/>
    </source>
</evidence>
<comment type="pathway">
    <text evidence="2">Cofactor biosynthesis; 7,8-dihydroneopterin triphosphate biosynthesis; 7,8-dihydroneopterin triphosphate from GTP: step 1/1.</text>
</comment>
<keyword evidence="7" id="KW-0342">GTP-binding</keyword>
<dbReference type="EC" id="3.5.4.16" evidence="4"/>
<dbReference type="GO" id="GO:0046654">
    <property type="term" value="P:tetrahydrofolate biosynthetic process"/>
    <property type="evidence" value="ECO:0007669"/>
    <property type="project" value="InterPro"/>
</dbReference>
<evidence type="ECO:0000313" key="9">
    <source>
        <dbReference type="EMBL" id="OSJ31566.1"/>
    </source>
</evidence>
<dbReference type="GO" id="GO:0008270">
    <property type="term" value="F:zinc ion binding"/>
    <property type="evidence" value="ECO:0007669"/>
    <property type="project" value="TreeGrafter"/>
</dbReference>
<dbReference type="SUPFAM" id="SSF55620">
    <property type="entry name" value="Tetrahydrobiopterin biosynthesis enzymes-like"/>
    <property type="match status" value="1"/>
</dbReference>
<dbReference type="PANTHER" id="PTHR11109:SF7">
    <property type="entry name" value="GTP CYCLOHYDROLASE 1"/>
    <property type="match status" value="1"/>
</dbReference>
<feature type="domain" description="GTP cyclohydrolase I" evidence="8">
    <location>
        <begin position="62"/>
        <end position="234"/>
    </location>
</feature>
<organism evidence="9 10">
    <name type="scientific">Bradyrhizobium japonicum</name>
    <dbReference type="NCBI Taxonomy" id="375"/>
    <lineage>
        <taxon>Bacteria</taxon>
        <taxon>Pseudomonadati</taxon>
        <taxon>Pseudomonadota</taxon>
        <taxon>Alphaproteobacteria</taxon>
        <taxon>Hyphomicrobiales</taxon>
        <taxon>Nitrobacteraceae</taxon>
        <taxon>Bradyrhizobium</taxon>
    </lineage>
</organism>
<evidence type="ECO:0000256" key="6">
    <source>
        <dbReference type="ARBA" id="ARBA00022801"/>
    </source>
</evidence>
<dbReference type="GO" id="GO:0005525">
    <property type="term" value="F:GTP binding"/>
    <property type="evidence" value="ECO:0007669"/>
    <property type="project" value="UniProtKB-KW"/>
</dbReference>
<evidence type="ECO:0000259" key="8">
    <source>
        <dbReference type="Pfam" id="PF01227"/>
    </source>
</evidence>
<evidence type="ECO:0000256" key="3">
    <source>
        <dbReference type="ARBA" id="ARBA00011857"/>
    </source>
</evidence>
<reference evidence="9 10" key="1">
    <citation type="submission" date="2017-03" db="EMBL/GenBank/DDBJ databases">
        <title>Whole genome sequences of fourteen strains of Bradyrhizobium canariense and one strain of Bradyrhizobium japonicum isolated from Lupinus (Papilionoideae: Genisteae) species in Algeria.</title>
        <authorList>
            <person name="Crovadore J."/>
            <person name="Chekireb D."/>
            <person name="Brachmann A."/>
            <person name="Chablais R."/>
            <person name="Cochard B."/>
            <person name="Lefort F."/>
        </authorList>
    </citation>
    <scope>NUCLEOTIDE SEQUENCE [LARGE SCALE GENOMIC DNA]</scope>
    <source>
        <strain evidence="9 10">UBMA197</strain>
    </source>
</reference>
<keyword evidence="6 9" id="KW-0378">Hydrolase</keyword>
<evidence type="ECO:0000256" key="4">
    <source>
        <dbReference type="ARBA" id="ARBA00012715"/>
    </source>
</evidence>
<dbReference type="EMBL" id="NAFL01000255">
    <property type="protein sequence ID" value="OSJ31566.1"/>
    <property type="molecule type" value="Genomic_DNA"/>
</dbReference>
<dbReference type="Gene3D" id="3.30.1130.10">
    <property type="match status" value="1"/>
</dbReference>
<dbReference type="AlphaFoldDB" id="A0A1Y2JLY1"/>
<gene>
    <name evidence="9" type="ORF">BSZ19_22030</name>
</gene>
<evidence type="ECO:0000256" key="5">
    <source>
        <dbReference type="ARBA" id="ARBA00022563"/>
    </source>
</evidence>
<protein>
    <recommendedName>
        <fullName evidence="4">GTP cyclohydrolase I</fullName>
        <ecNumber evidence="4">3.5.4.16</ecNumber>
    </recommendedName>
</protein>
<dbReference type="InterPro" id="IPR043134">
    <property type="entry name" value="GTP-CH-I_N"/>
</dbReference>
<sequence length="242" mass="26710">MQANPLKDKQKLAQLIPKPGETVRNRLKSGGRTYLANDNIFDALLPGDLAAIEGEVERCAGAMLDALVIDTENDHNTRGTAKRLAKMFVHEVFAGRYLPPPTCTDFPNVRSMDEIYVVGPITVRSACSHHLCPIEGEVWFGVIPGERVIGISKFSRIANWILSRPQIQEEAIMQLADEVERIIAPRGLAVVLSARHSCMTWRGVKEDGTTMTTSVMRGIFRDGPAARAEVLSLIQAKGFRCQ</sequence>
<name>A0A1Y2JLY1_BRAJP</name>
<comment type="caution">
    <text evidence="9">The sequence shown here is derived from an EMBL/GenBank/DDBJ whole genome shotgun (WGS) entry which is preliminary data.</text>
</comment>
<evidence type="ECO:0000256" key="2">
    <source>
        <dbReference type="ARBA" id="ARBA00005080"/>
    </source>
</evidence>
<proteinExistence type="predicted"/>
<keyword evidence="7" id="KW-0547">Nucleotide-binding</keyword>
<comment type="catalytic activity">
    <reaction evidence="1">
        <text>GTP + H2O = 7,8-dihydroneopterin 3'-triphosphate + formate + H(+)</text>
        <dbReference type="Rhea" id="RHEA:17473"/>
        <dbReference type="ChEBI" id="CHEBI:15377"/>
        <dbReference type="ChEBI" id="CHEBI:15378"/>
        <dbReference type="ChEBI" id="CHEBI:15740"/>
        <dbReference type="ChEBI" id="CHEBI:37565"/>
        <dbReference type="ChEBI" id="CHEBI:58462"/>
        <dbReference type="EC" id="3.5.4.16"/>
    </reaction>
</comment>
<evidence type="ECO:0000313" key="10">
    <source>
        <dbReference type="Proteomes" id="UP000193335"/>
    </source>
</evidence>